<reference evidence="1" key="1">
    <citation type="submission" date="2021-02" db="EMBL/GenBank/DDBJ databases">
        <authorList>
            <person name="Nowell W R."/>
        </authorList>
    </citation>
    <scope>NUCLEOTIDE SEQUENCE</scope>
</reference>
<name>A0A815PVA5_9BILA</name>
<dbReference type="AlphaFoldDB" id="A0A815PVA5"/>
<accession>A0A815PVA5</accession>
<dbReference type="Proteomes" id="UP000663870">
    <property type="component" value="Unassembled WGS sequence"/>
</dbReference>
<dbReference type="EMBL" id="CAJNOL010002042">
    <property type="protein sequence ID" value="CAF1453970.1"/>
    <property type="molecule type" value="Genomic_DNA"/>
</dbReference>
<keyword evidence="2" id="KW-1185">Reference proteome</keyword>
<proteinExistence type="predicted"/>
<dbReference type="InterPro" id="IPR023213">
    <property type="entry name" value="CAT-like_dom_sf"/>
</dbReference>
<dbReference type="Gene3D" id="3.30.559.10">
    <property type="entry name" value="Chloramphenicol acetyltransferase-like domain"/>
    <property type="match status" value="1"/>
</dbReference>
<evidence type="ECO:0000313" key="1">
    <source>
        <dbReference type="EMBL" id="CAF1453970.1"/>
    </source>
</evidence>
<gene>
    <name evidence="1" type="ORF">JXQ802_LOCUS37768</name>
</gene>
<evidence type="ECO:0000313" key="2">
    <source>
        <dbReference type="Proteomes" id="UP000663870"/>
    </source>
</evidence>
<sequence>MVLGAVDNVFVYPTLDIKQLQNAIGHTISLWPIVVGRLCIIDNEHYSIELSDNPIPFTYVENDELERWPILPVAVGDRTILQPFVDSVPSEPTRDDPLVRFKVTRLVRSNEYVLGVSFYHMLGDADSYIHFLSDLSRFYQGLEPLSPKPSFERHLWIKKDAFRAIDSSLMPLL</sequence>
<dbReference type="SUPFAM" id="SSF52777">
    <property type="entry name" value="CoA-dependent acyltransferases"/>
    <property type="match status" value="1"/>
</dbReference>
<dbReference type="Pfam" id="PF02458">
    <property type="entry name" value="Transferase"/>
    <property type="match status" value="1"/>
</dbReference>
<protein>
    <submittedName>
        <fullName evidence="1">Uncharacterized protein</fullName>
    </submittedName>
</protein>
<comment type="caution">
    <text evidence="1">The sequence shown here is derived from an EMBL/GenBank/DDBJ whole genome shotgun (WGS) entry which is preliminary data.</text>
</comment>
<organism evidence="1 2">
    <name type="scientific">Rotaria sordida</name>
    <dbReference type="NCBI Taxonomy" id="392033"/>
    <lineage>
        <taxon>Eukaryota</taxon>
        <taxon>Metazoa</taxon>
        <taxon>Spiralia</taxon>
        <taxon>Gnathifera</taxon>
        <taxon>Rotifera</taxon>
        <taxon>Eurotatoria</taxon>
        <taxon>Bdelloidea</taxon>
        <taxon>Philodinida</taxon>
        <taxon>Philodinidae</taxon>
        <taxon>Rotaria</taxon>
    </lineage>
</organism>